<dbReference type="AlphaFoldDB" id="A0A0N5CBS3"/>
<organism evidence="1 2">
    <name type="scientific">Strongyloides papillosus</name>
    <name type="common">Intestinal threadworm</name>
    <dbReference type="NCBI Taxonomy" id="174720"/>
    <lineage>
        <taxon>Eukaryota</taxon>
        <taxon>Metazoa</taxon>
        <taxon>Ecdysozoa</taxon>
        <taxon>Nematoda</taxon>
        <taxon>Chromadorea</taxon>
        <taxon>Rhabditida</taxon>
        <taxon>Tylenchina</taxon>
        <taxon>Panagrolaimomorpha</taxon>
        <taxon>Strongyloidoidea</taxon>
        <taxon>Strongyloididae</taxon>
        <taxon>Strongyloides</taxon>
    </lineage>
</organism>
<evidence type="ECO:0000313" key="1">
    <source>
        <dbReference type="Proteomes" id="UP000046392"/>
    </source>
</evidence>
<keyword evidence="1" id="KW-1185">Reference proteome</keyword>
<evidence type="ECO:0000313" key="2">
    <source>
        <dbReference type="WBParaSite" id="SPAL_0001533700.1"/>
    </source>
</evidence>
<accession>A0A0N5CBS3</accession>
<name>A0A0N5CBS3_STREA</name>
<proteinExistence type="predicted"/>
<protein>
    <submittedName>
        <fullName evidence="2">Uncharacterized protein</fullName>
    </submittedName>
</protein>
<dbReference type="WBParaSite" id="SPAL_0001533700.1">
    <property type="protein sequence ID" value="SPAL_0001533700.1"/>
    <property type="gene ID" value="SPAL_0001533700"/>
</dbReference>
<dbReference type="Proteomes" id="UP000046392">
    <property type="component" value="Unplaced"/>
</dbReference>
<reference evidence="2" key="1">
    <citation type="submission" date="2017-02" db="UniProtKB">
        <authorList>
            <consortium name="WormBaseParasite"/>
        </authorList>
    </citation>
    <scope>IDENTIFICATION</scope>
</reference>
<sequence length="191" mass="21472">MPSTNGNNYYASGITPLSRCCNKNLNGEVIKIRRQPKLLKKDHFAPEELLMAQRQPSPIDSLSENTDITNVLTSTRIIKSILANSAPLSMSDLAGLLVYVQPMISSNYIESQDVAITFLGLINDSYWGEIVKSCEMPVNNSMEITEKNRIKNAQKARDLLVNVAMNVTKATISSSKSRRNLRYYTRTFKKH</sequence>